<reference evidence="3" key="1">
    <citation type="submission" date="2016-03" db="EMBL/GenBank/DDBJ databases">
        <authorList>
            <person name="Guldener U."/>
        </authorList>
    </citation>
    <scope>NUCLEOTIDE SEQUENCE [LARGE SCALE GENOMIC DNA]</scope>
</reference>
<feature type="region of interest" description="Disordered" evidence="1">
    <location>
        <begin position="355"/>
        <end position="473"/>
    </location>
</feature>
<feature type="region of interest" description="Disordered" evidence="1">
    <location>
        <begin position="228"/>
        <end position="270"/>
    </location>
</feature>
<feature type="region of interest" description="Disordered" evidence="1">
    <location>
        <begin position="308"/>
        <end position="330"/>
    </location>
</feature>
<feature type="compositionally biased region" description="Low complexity" evidence="1">
    <location>
        <begin position="117"/>
        <end position="136"/>
    </location>
</feature>
<accession>A0A1E1MQP7</accession>
<proteinExistence type="predicted"/>
<feature type="compositionally biased region" description="Low complexity" evidence="1">
    <location>
        <begin position="355"/>
        <end position="408"/>
    </location>
</feature>
<evidence type="ECO:0000313" key="2">
    <source>
        <dbReference type="EMBL" id="CZT51420.1"/>
    </source>
</evidence>
<feature type="compositionally biased region" description="Low complexity" evidence="1">
    <location>
        <begin position="316"/>
        <end position="325"/>
    </location>
</feature>
<feature type="region of interest" description="Disordered" evidence="1">
    <location>
        <begin position="111"/>
        <end position="136"/>
    </location>
</feature>
<evidence type="ECO:0000313" key="3">
    <source>
        <dbReference type="Proteomes" id="UP000177625"/>
    </source>
</evidence>
<sequence length="524" mass="55915">MAIVWDPRATLGIYPDEFGFTCAGTTQKGFRCRNSSIRNQYLLQAGEILDTLSQYHLVWLISDEPRLLATLKTLSWLTLCPRWHQKPGRHNQTLTVTSHWLQVLRSAEKAPRRGWQTSIPTTPSLQLSPTTPTSSSAIHQSQLTAYAAIPSTAPSFLPSYLPAPAASTATSHSRPSCTRSSMLVGTLKPSEPIRQTQAPQFNTGIILSGPIRATGDVTLNITLNSKAGSNITDPPRNSHGHLTPPVSPSQTRTPPCSSPPSPAASVSRRTPLATFSSSVSTSNQAFTHHNIEALLARIDNLEIQLQQVTSRRSSRSSRSSGSSFSTGMFTPISSTMNSVSAVSVSSPLNRSNFFLSPLQSPTPLSRPRSLSISTDTSTSPSIMTPSTSGPSSPALSTTPLSPNSSPPTALAWLNASPHPTPTHPSTSPATMTPTSSTSSSPTLRTSQLPPNPLLEEALTGDREPRPVTSLGRKPVLPSTSCHMCRLDTSPEAAAQCLGVNGCRQKSCTLCLSEWSSSMNILIAV</sequence>
<dbReference type="EMBL" id="FJVC01000485">
    <property type="protein sequence ID" value="CZT51420.1"/>
    <property type="molecule type" value="Genomic_DNA"/>
</dbReference>
<name>A0A1E1MQP7_RHYSE</name>
<protein>
    <recommendedName>
        <fullName evidence="4">RING-type domain-containing protein</fullName>
    </recommendedName>
</protein>
<feature type="compositionally biased region" description="Low complexity" evidence="1">
    <location>
        <begin position="423"/>
        <end position="448"/>
    </location>
</feature>
<dbReference type="AlphaFoldDB" id="A0A1E1MQP7"/>
<gene>
    <name evidence="2" type="ORF">RSE6_12564</name>
</gene>
<organism evidence="2 3">
    <name type="scientific">Rhynchosporium secalis</name>
    <name type="common">Barley scald fungus</name>
    <dbReference type="NCBI Taxonomy" id="38038"/>
    <lineage>
        <taxon>Eukaryota</taxon>
        <taxon>Fungi</taxon>
        <taxon>Dikarya</taxon>
        <taxon>Ascomycota</taxon>
        <taxon>Pezizomycotina</taxon>
        <taxon>Leotiomycetes</taxon>
        <taxon>Helotiales</taxon>
        <taxon>Ploettnerulaceae</taxon>
        <taxon>Rhynchosporium</taxon>
    </lineage>
</organism>
<evidence type="ECO:0008006" key="4">
    <source>
        <dbReference type="Google" id="ProtNLM"/>
    </source>
</evidence>
<keyword evidence="3" id="KW-1185">Reference proteome</keyword>
<dbReference type="Proteomes" id="UP000177625">
    <property type="component" value="Unassembled WGS sequence"/>
</dbReference>
<evidence type="ECO:0000256" key="1">
    <source>
        <dbReference type="SAM" id="MobiDB-lite"/>
    </source>
</evidence>